<dbReference type="AlphaFoldDB" id="A0A168FYW9"/>
<accession>A0A168FYW9</accession>
<feature type="domain" description="RlmG N-terminal" evidence="6">
    <location>
        <begin position="33"/>
        <end position="192"/>
    </location>
</feature>
<protein>
    <submittedName>
        <fullName evidence="7">Ribosomal RNA large subunit methyltransferase G</fullName>
        <ecNumber evidence="7">2.1.1.174</ecNumber>
    </submittedName>
</protein>
<keyword evidence="2" id="KW-0698">rRNA processing</keyword>
<dbReference type="KEGG" id="ido:I598_3250"/>
<gene>
    <name evidence="7" type="primary">rlmG</name>
    <name evidence="7" type="ORF">I598_3250</name>
</gene>
<evidence type="ECO:0000259" key="6">
    <source>
        <dbReference type="Pfam" id="PF26049"/>
    </source>
</evidence>
<dbReference type="PATRIC" id="fig|1300344.3.peg.3270"/>
<evidence type="ECO:0000313" key="7">
    <source>
        <dbReference type="EMBL" id="ANC32759.1"/>
    </source>
</evidence>
<dbReference type="GO" id="GO:0003676">
    <property type="term" value="F:nucleic acid binding"/>
    <property type="evidence" value="ECO:0007669"/>
    <property type="project" value="InterPro"/>
</dbReference>
<dbReference type="Proteomes" id="UP000076794">
    <property type="component" value="Chromosome"/>
</dbReference>
<evidence type="ECO:0000313" key="8">
    <source>
        <dbReference type="Proteomes" id="UP000076794"/>
    </source>
</evidence>
<dbReference type="EMBL" id="CP014209">
    <property type="protein sequence ID" value="ANC32759.1"/>
    <property type="molecule type" value="Genomic_DNA"/>
</dbReference>
<dbReference type="STRING" id="1300344.I598_3250"/>
<dbReference type="PROSITE" id="PS00092">
    <property type="entry name" value="N6_MTASE"/>
    <property type="match status" value="1"/>
</dbReference>
<dbReference type="Pfam" id="PF26049">
    <property type="entry name" value="RLMG_N"/>
    <property type="match status" value="1"/>
</dbReference>
<evidence type="ECO:0000256" key="1">
    <source>
        <dbReference type="ARBA" id="ARBA00022490"/>
    </source>
</evidence>
<sequence>MTSDPALPPHLTTLLDALVPWPDDGLRADGPVAVDATDRLLLAHAAEQVAGTAPGDVLVLGDRFGALTLGVLALGAPDVRVHTDAVTAEAAVLHNLDETAALVAVGRAEHLYPVLGRDVLDGARVVLLQLPKSLAELTEIAESVARYAADDVVLLAGGRVKHMSRAMNDVLADRFERFHVSLARGKSRLLVAAGVRPEAREAAPLYPARERVTDAELLAAATPTAGGAAPTHLDVVAHGGTFAGATLDHGTRFLLSTAGRWPAAARVHDAVDLGCGSGLVSVVLARRYPDARVVATDRSAAAVASTVATAGANGVRVTVTRDDVGEDLPDASADVVVLNPPFHDRAALSTDAAHRMFATAGRVLRPGGELWCVYNTSLRYRGSLNRAVGPTEHVAQDLRFTVTRSRKV</sequence>
<keyword evidence="3 7" id="KW-0489">Methyltransferase</keyword>
<dbReference type="Gene3D" id="3.40.50.150">
    <property type="entry name" value="Vaccinia Virus protein VP39"/>
    <property type="match status" value="2"/>
</dbReference>
<dbReference type="SUPFAM" id="SSF53335">
    <property type="entry name" value="S-adenosyl-L-methionine-dependent methyltransferases"/>
    <property type="match status" value="1"/>
</dbReference>
<dbReference type="InterPro" id="IPR046977">
    <property type="entry name" value="RsmC/RlmG"/>
</dbReference>
<dbReference type="InterPro" id="IPR002052">
    <property type="entry name" value="DNA_methylase_N6_adenine_CS"/>
</dbReference>
<dbReference type="InterPro" id="IPR007848">
    <property type="entry name" value="Small_mtfrase_dom"/>
</dbReference>
<evidence type="ECO:0000256" key="2">
    <source>
        <dbReference type="ARBA" id="ARBA00022552"/>
    </source>
</evidence>
<organism evidence="7 8">
    <name type="scientific">Isoptericola dokdonensis DS-3</name>
    <dbReference type="NCBI Taxonomy" id="1300344"/>
    <lineage>
        <taxon>Bacteria</taxon>
        <taxon>Bacillati</taxon>
        <taxon>Actinomycetota</taxon>
        <taxon>Actinomycetes</taxon>
        <taxon>Micrococcales</taxon>
        <taxon>Promicromonosporaceae</taxon>
        <taxon>Isoptericola</taxon>
    </lineage>
</organism>
<feature type="domain" description="Methyltransferase small" evidence="5">
    <location>
        <begin position="233"/>
        <end position="403"/>
    </location>
</feature>
<evidence type="ECO:0000256" key="3">
    <source>
        <dbReference type="ARBA" id="ARBA00022603"/>
    </source>
</evidence>
<keyword evidence="8" id="KW-1185">Reference proteome</keyword>
<dbReference type="GO" id="GO:0052916">
    <property type="term" value="F:23S rRNA (guanine(1835)-N(2))-methyltransferase activity"/>
    <property type="evidence" value="ECO:0007669"/>
    <property type="project" value="UniProtKB-EC"/>
</dbReference>
<dbReference type="InterPro" id="IPR029063">
    <property type="entry name" value="SAM-dependent_MTases_sf"/>
</dbReference>
<name>A0A168FYW9_9MICO</name>
<dbReference type="PANTHER" id="PTHR47816">
    <property type="entry name" value="RIBOSOMAL RNA SMALL SUBUNIT METHYLTRANSFERASE C"/>
    <property type="match status" value="1"/>
</dbReference>
<evidence type="ECO:0000259" key="5">
    <source>
        <dbReference type="Pfam" id="PF05175"/>
    </source>
</evidence>
<evidence type="ECO:0000256" key="4">
    <source>
        <dbReference type="ARBA" id="ARBA00022679"/>
    </source>
</evidence>
<dbReference type="InterPro" id="IPR058679">
    <property type="entry name" value="RlmG_N"/>
</dbReference>
<dbReference type="PANTHER" id="PTHR47816:SF5">
    <property type="entry name" value="RIBOSOMAL RNA LARGE SUBUNIT METHYLTRANSFERASE G"/>
    <property type="match status" value="1"/>
</dbReference>
<proteinExistence type="predicted"/>
<keyword evidence="1" id="KW-0963">Cytoplasm</keyword>
<dbReference type="CDD" id="cd02440">
    <property type="entry name" value="AdoMet_MTases"/>
    <property type="match status" value="1"/>
</dbReference>
<dbReference type="Pfam" id="PF05175">
    <property type="entry name" value="MTS"/>
    <property type="match status" value="1"/>
</dbReference>
<dbReference type="RefSeq" id="WP_232314199.1">
    <property type="nucleotide sequence ID" value="NZ_CP014209.1"/>
</dbReference>
<dbReference type="EC" id="2.1.1.174" evidence="7"/>
<keyword evidence="4 7" id="KW-0808">Transferase</keyword>
<reference evidence="7 8" key="1">
    <citation type="submission" date="2016-01" db="EMBL/GenBank/DDBJ databases">
        <title>Complete genome sequence of a soil Actinobacterium, Isoptericola dokdonensis DS-3.</title>
        <authorList>
            <person name="Kwon S.-K."/>
            <person name="Kim J.F."/>
        </authorList>
    </citation>
    <scope>NUCLEOTIDE SEQUENCE [LARGE SCALE GENOMIC DNA]</scope>
    <source>
        <strain evidence="7 8">DS-3</strain>
    </source>
</reference>